<dbReference type="Proteomes" id="UP000241010">
    <property type="component" value="Unassembled WGS sequence"/>
</dbReference>
<keyword evidence="2" id="KW-0812">Transmembrane</keyword>
<dbReference type="EMBL" id="PZKG01000034">
    <property type="protein sequence ID" value="PTE21940.1"/>
    <property type="molecule type" value="Genomic_DNA"/>
</dbReference>
<reference evidence="3 4" key="1">
    <citation type="submission" date="2018-03" db="EMBL/GenBank/DDBJ databases">
        <title>Cereibacter changlensis.</title>
        <authorList>
            <person name="Meyer T.E."/>
            <person name="Miller S."/>
            <person name="Lodha T."/>
            <person name="Gandham S."/>
            <person name="Chintalapati S."/>
            <person name="Chintalapati V.R."/>
        </authorList>
    </citation>
    <scope>NUCLEOTIDE SEQUENCE [LARGE SCALE GENOMIC DNA]</scope>
    <source>
        <strain evidence="3 4">JA139</strain>
    </source>
</reference>
<evidence type="ECO:0000256" key="1">
    <source>
        <dbReference type="SAM" id="MobiDB-lite"/>
    </source>
</evidence>
<keyword evidence="4" id="KW-1185">Reference proteome</keyword>
<evidence type="ECO:0000313" key="3">
    <source>
        <dbReference type="EMBL" id="PTE21940.1"/>
    </source>
</evidence>
<dbReference type="AlphaFoldDB" id="A0A2T4JVJ5"/>
<name>A0A2T4JVJ5_9RHOB</name>
<proteinExistence type="predicted"/>
<dbReference type="OrthoDB" id="7779177at2"/>
<organism evidence="3 4">
    <name type="scientific">Cereibacter changlensis JA139</name>
    <dbReference type="NCBI Taxonomy" id="1188249"/>
    <lineage>
        <taxon>Bacteria</taxon>
        <taxon>Pseudomonadati</taxon>
        <taxon>Pseudomonadota</taxon>
        <taxon>Alphaproteobacteria</taxon>
        <taxon>Rhodobacterales</taxon>
        <taxon>Paracoccaceae</taxon>
        <taxon>Cereibacter</taxon>
    </lineage>
</organism>
<accession>A0A2T4JVJ5</accession>
<feature type="transmembrane region" description="Helical" evidence="2">
    <location>
        <begin position="19"/>
        <end position="38"/>
    </location>
</feature>
<keyword evidence="2" id="KW-1133">Transmembrane helix</keyword>
<sequence>MSASETNVKKQTKRHRGPLIGMIAVLVFALGLFVWWLMYEAAEGTAPEGADVTIDGRTGDATLDRADPVTGEPGGTSTPAAPVPAN</sequence>
<protein>
    <submittedName>
        <fullName evidence="3">Uncharacterized protein</fullName>
    </submittedName>
</protein>
<feature type="region of interest" description="Disordered" evidence="1">
    <location>
        <begin position="47"/>
        <end position="86"/>
    </location>
</feature>
<evidence type="ECO:0000313" key="4">
    <source>
        <dbReference type="Proteomes" id="UP000241010"/>
    </source>
</evidence>
<keyword evidence="2" id="KW-0472">Membrane</keyword>
<gene>
    <name evidence="3" type="ORF">C5F48_09770</name>
</gene>
<comment type="caution">
    <text evidence="3">The sequence shown here is derived from an EMBL/GenBank/DDBJ whole genome shotgun (WGS) entry which is preliminary data.</text>
</comment>
<evidence type="ECO:0000256" key="2">
    <source>
        <dbReference type="SAM" id="Phobius"/>
    </source>
</evidence>
<dbReference type="RefSeq" id="WP_107663722.1">
    <property type="nucleotide sequence ID" value="NZ_PZKG01000034.1"/>
</dbReference>